<evidence type="ECO:0000313" key="3">
    <source>
        <dbReference type="Proteomes" id="UP001597362"/>
    </source>
</evidence>
<dbReference type="SMART" id="SM00850">
    <property type="entry name" value="LytTR"/>
    <property type="match status" value="1"/>
</dbReference>
<dbReference type="InterPro" id="IPR007492">
    <property type="entry name" value="LytTR_DNA-bd_dom"/>
</dbReference>
<dbReference type="Proteomes" id="UP001597362">
    <property type="component" value="Unassembled WGS sequence"/>
</dbReference>
<gene>
    <name evidence="2" type="ORF">ACFSJH_02350</name>
</gene>
<dbReference type="EMBL" id="JBHUHO010000007">
    <property type="protein sequence ID" value="MFD2114587.1"/>
    <property type="molecule type" value="Genomic_DNA"/>
</dbReference>
<feature type="domain" description="HTH LytTR-type" evidence="1">
    <location>
        <begin position="1"/>
        <end position="104"/>
    </location>
</feature>
<sequence length="108" mass="12503">MLVLTLDGTPCEINEREILYFSSYRNTIHVHTEKGEYIYPTSLSELHDAYSTIGFEKLDRSNVVNVNNISEYDAIRKVVKFGASDKYTVVSEPNEKKVKKLLEDREKQ</sequence>
<dbReference type="PROSITE" id="PS50930">
    <property type="entry name" value="HTH_LYTTR"/>
    <property type="match status" value="1"/>
</dbReference>
<keyword evidence="3" id="KW-1185">Reference proteome</keyword>
<dbReference type="Pfam" id="PF04397">
    <property type="entry name" value="LytTR"/>
    <property type="match status" value="1"/>
</dbReference>
<accession>A0ABW4YG65</accession>
<dbReference type="Gene3D" id="2.40.50.1020">
    <property type="entry name" value="LytTr DNA-binding domain"/>
    <property type="match status" value="1"/>
</dbReference>
<evidence type="ECO:0000313" key="2">
    <source>
        <dbReference type="EMBL" id="MFD2114587.1"/>
    </source>
</evidence>
<dbReference type="RefSeq" id="WP_377769599.1">
    <property type="nucleotide sequence ID" value="NZ_JBHUHO010000007.1"/>
</dbReference>
<name>A0ABW4YG65_9BACL</name>
<comment type="caution">
    <text evidence="2">The sequence shown here is derived from an EMBL/GenBank/DDBJ whole genome shotgun (WGS) entry which is preliminary data.</text>
</comment>
<keyword evidence="2" id="KW-0238">DNA-binding</keyword>
<evidence type="ECO:0000259" key="1">
    <source>
        <dbReference type="PROSITE" id="PS50930"/>
    </source>
</evidence>
<protein>
    <submittedName>
        <fullName evidence="2">LytTR family DNA-binding domain-containing protein</fullName>
    </submittedName>
</protein>
<organism evidence="2 3">
    <name type="scientific">Paenibacillus yanchengensis</name>
    <dbReference type="NCBI Taxonomy" id="2035833"/>
    <lineage>
        <taxon>Bacteria</taxon>
        <taxon>Bacillati</taxon>
        <taxon>Bacillota</taxon>
        <taxon>Bacilli</taxon>
        <taxon>Bacillales</taxon>
        <taxon>Paenibacillaceae</taxon>
        <taxon>Paenibacillus</taxon>
    </lineage>
</organism>
<proteinExistence type="predicted"/>
<reference evidence="3" key="1">
    <citation type="journal article" date="2019" name="Int. J. Syst. Evol. Microbiol.">
        <title>The Global Catalogue of Microorganisms (GCM) 10K type strain sequencing project: providing services to taxonomists for standard genome sequencing and annotation.</title>
        <authorList>
            <consortium name="The Broad Institute Genomics Platform"/>
            <consortium name="The Broad Institute Genome Sequencing Center for Infectious Disease"/>
            <person name="Wu L."/>
            <person name="Ma J."/>
        </authorList>
    </citation>
    <scope>NUCLEOTIDE SEQUENCE [LARGE SCALE GENOMIC DNA]</scope>
    <source>
        <strain evidence="3">GH52</strain>
    </source>
</reference>
<dbReference type="GO" id="GO:0003677">
    <property type="term" value="F:DNA binding"/>
    <property type="evidence" value="ECO:0007669"/>
    <property type="project" value="UniProtKB-KW"/>
</dbReference>